<reference evidence="2 3" key="1">
    <citation type="submission" date="2016-10" db="EMBL/GenBank/DDBJ databases">
        <authorList>
            <person name="de Groot N.N."/>
        </authorList>
    </citation>
    <scope>NUCLEOTIDE SEQUENCE [LARGE SCALE GENOMIC DNA]</scope>
    <source>
        <strain evidence="2 3">DSM 21039</strain>
    </source>
</reference>
<accession>A0A1H7GLZ0</accession>
<gene>
    <name evidence="2" type="ORF">SAMN04488505_101107</name>
</gene>
<protein>
    <submittedName>
        <fullName evidence="2">Uncharacterized protein</fullName>
    </submittedName>
</protein>
<dbReference type="AlphaFoldDB" id="A0A1H7GLZ0"/>
<name>A0A1H7GLZ0_9BACT</name>
<dbReference type="EMBL" id="FOBB01000001">
    <property type="protein sequence ID" value="SEK39084.1"/>
    <property type="molecule type" value="Genomic_DNA"/>
</dbReference>
<organism evidence="2 3">
    <name type="scientific">Chitinophaga rupis</name>
    <dbReference type="NCBI Taxonomy" id="573321"/>
    <lineage>
        <taxon>Bacteria</taxon>
        <taxon>Pseudomonadati</taxon>
        <taxon>Bacteroidota</taxon>
        <taxon>Chitinophagia</taxon>
        <taxon>Chitinophagales</taxon>
        <taxon>Chitinophagaceae</taxon>
        <taxon>Chitinophaga</taxon>
    </lineage>
</organism>
<evidence type="ECO:0000313" key="3">
    <source>
        <dbReference type="Proteomes" id="UP000198984"/>
    </source>
</evidence>
<evidence type="ECO:0000313" key="2">
    <source>
        <dbReference type="EMBL" id="SEK39084.1"/>
    </source>
</evidence>
<sequence length="46" mass="5087">MLNGECVAFIATIIYGILVRGKQVNKLPGGSMQSKHTQEYDSEDLM</sequence>
<evidence type="ECO:0000256" key="1">
    <source>
        <dbReference type="SAM" id="MobiDB-lite"/>
    </source>
</evidence>
<feature type="region of interest" description="Disordered" evidence="1">
    <location>
        <begin position="27"/>
        <end position="46"/>
    </location>
</feature>
<proteinExistence type="predicted"/>
<dbReference type="Proteomes" id="UP000198984">
    <property type="component" value="Unassembled WGS sequence"/>
</dbReference>
<keyword evidence="3" id="KW-1185">Reference proteome</keyword>